<name>A0A166DFE4_9EURY</name>
<sequence>MSEEIQTSRTAELVLGILGGVFGLIGGVFALFFSAFESSIGVLGLSAILASIVGIIGTVYIKNNPKLGSIIVVISSFWLLISISLFGVLGFILLLIAGILGLIRK</sequence>
<dbReference type="EMBL" id="LWMT01000094">
    <property type="protein sequence ID" value="KZX15543.1"/>
    <property type="molecule type" value="Genomic_DNA"/>
</dbReference>
<organism evidence="3 4">
    <name type="scientific">Methanobrevibacter filiformis</name>
    <dbReference type="NCBI Taxonomy" id="55758"/>
    <lineage>
        <taxon>Archaea</taxon>
        <taxon>Methanobacteriati</taxon>
        <taxon>Methanobacteriota</taxon>
        <taxon>Methanomada group</taxon>
        <taxon>Methanobacteria</taxon>
        <taxon>Methanobacteriales</taxon>
        <taxon>Methanobacteriaceae</taxon>
        <taxon>Methanobrevibacter</taxon>
    </lineage>
</organism>
<gene>
    <name evidence="3" type="ORF">MBFIL_06350</name>
</gene>
<feature type="domain" description="DUF4064" evidence="2">
    <location>
        <begin position="8"/>
        <end position="81"/>
    </location>
</feature>
<comment type="caution">
    <text evidence="3">The sequence shown here is derived from an EMBL/GenBank/DDBJ whole genome shotgun (WGS) entry which is preliminary data.</text>
</comment>
<feature type="transmembrane region" description="Helical" evidence="1">
    <location>
        <begin position="13"/>
        <end position="33"/>
    </location>
</feature>
<feature type="transmembrane region" description="Helical" evidence="1">
    <location>
        <begin position="67"/>
        <end position="100"/>
    </location>
</feature>
<protein>
    <recommendedName>
        <fullName evidence="2">DUF4064 domain-containing protein</fullName>
    </recommendedName>
</protein>
<evidence type="ECO:0000259" key="2">
    <source>
        <dbReference type="Pfam" id="PF13273"/>
    </source>
</evidence>
<feature type="transmembrane region" description="Helical" evidence="1">
    <location>
        <begin position="40"/>
        <end position="61"/>
    </location>
</feature>
<dbReference type="AlphaFoldDB" id="A0A166DFE4"/>
<evidence type="ECO:0000313" key="3">
    <source>
        <dbReference type="EMBL" id="KZX15543.1"/>
    </source>
</evidence>
<evidence type="ECO:0000313" key="4">
    <source>
        <dbReference type="Proteomes" id="UP000077066"/>
    </source>
</evidence>
<keyword evidence="1" id="KW-0472">Membrane</keyword>
<dbReference type="Pfam" id="PF13273">
    <property type="entry name" value="DUF4064"/>
    <property type="match status" value="1"/>
</dbReference>
<accession>A0A166DFE4</accession>
<dbReference type="Proteomes" id="UP000077066">
    <property type="component" value="Unassembled WGS sequence"/>
</dbReference>
<dbReference type="RefSeq" id="WP_066971453.1">
    <property type="nucleotide sequence ID" value="NZ_LWMT01000094.1"/>
</dbReference>
<keyword evidence="1" id="KW-1133">Transmembrane helix</keyword>
<dbReference type="OrthoDB" id="82290at2157"/>
<dbReference type="PATRIC" id="fig|55758.3.peg.712"/>
<proteinExistence type="predicted"/>
<dbReference type="InterPro" id="IPR025273">
    <property type="entry name" value="DUF4064"/>
</dbReference>
<evidence type="ECO:0000256" key="1">
    <source>
        <dbReference type="SAM" id="Phobius"/>
    </source>
</evidence>
<reference evidence="3 4" key="1">
    <citation type="submission" date="2016-04" db="EMBL/GenBank/DDBJ databases">
        <title>Genome sequence of Methanobrevibacter filiformis DSM 11501.</title>
        <authorList>
            <person name="Poehlein A."/>
            <person name="Seedorf H."/>
            <person name="Daniel R."/>
        </authorList>
    </citation>
    <scope>NUCLEOTIDE SEQUENCE [LARGE SCALE GENOMIC DNA]</scope>
    <source>
        <strain evidence="3 4">DSM 11501</strain>
    </source>
</reference>
<keyword evidence="1" id="KW-0812">Transmembrane</keyword>
<keyword evidence="4" id="KW-1185">Reference proteome</keyword>